<dbReference type="PATRIC" id="fig|1304281.5.peg.2391"/>
<dbReference type="PANTHER" id="PTHR30417">
    <property type="entry name" value="N-ACETYLMURAMOYL-L-ALANINE AMIDASE AMID"/>
    <property type="match status" value="1"/>
</dbReference>
<dbReference type="STRING" id="1304281.ACM44_11135"/>
<feature type="chain" id="PRO_5005289147" description="N-acetylmuramoyl-L-alanine amidase" evidence="6">
    <location>
        <begin position="22"/>
        <end position="340"/>
    </location>
</feature>
<dbReference type="GO" id="GO:0019867">
    <property type="term" value="C:outer membrane"/>
    <property type="evidence" value="ECO:0007669"/>
    <property type="project" value="TreeGrafter"/>
</dbReference>
<evidence type="ECO:0000259" key="7">
    <source>
        <dbReference type="SMART" id="SM00644"/>
    </source>
</evidence>
<dbReference type="GO" id="GO:0009254">
    <property type="term" value="P:peptidoglycan turnover"/>
    <property type="evidence" value="ECO:0007669"/>
    <property type="project" value="TreeGrafter"/>
</dbReference>
<dbReference type="InterPro" id="IPR002477">
    <property type="entry name" value="Peptidoglycan-bd-like"/>
</dbReference>
<organism evidence="8 9">
    <name type="scientific">Chryseobacterium koreense CCUG 49689</name>
    <dbReference type="NCBI Taxonomy" id="1304281"/>
    <lineage>
        <taxon>Bacteria</taxon>
        <taxon>Pseudomonadati</taxon>
        <taxon>Bacteroidota</taxon>
        <taxon>Flavobacteriia</taxon>
        <taxon>Flavobacteriales</taxon>
        <taxon>Weeksellaceae</taxon>
        <taxon>Chryseobacterium group</taxon>
        <taxon>Chryseobacterium</taxon>
    </lineage>
</organism>
<dbReference type="OrthoDB" id="9794842at2"/>
<dbReference type="Pfam" id="PF01471">
    <property type="entry name" value="PG_binding_1"/>
    <property type="match status" value="1"/>
</dbReference>
<dbReference type="GO" id="GO:0008745">
    <property type="term" value="F:N-acetylmuramoyl-L-alanine amidase activity"/>
    <property type="evidence" value="ECO:0007669"/>
    <property type="project" value="UniProtKB-EC"/>
</dbReference>
<dbReference type="Proteomes" id="UP000035900">
    <property type="component" value="Unassembled WGS sequence"/>
</dbReference>
<dbReference type="Gene3D" id="3.40.80.10">
    <property type="entry name" value="Peptidoglycan recognition protein-like"/>
    <property type="match status" value="1"/>
</dbReference>
<reference evidence="8 9" key="1">
    <citation type="journal article" date="2004" name="Int. J. Syst. Evol. Microbiol.">
        <title>Kaistella koreensis gen. nov., sp. nov., a novel member of the Chryseobacterium-Bergeyella-Riemerella branch.</title>
        <authorList>
            <person name="Kim M.K."/>
            <person name="Im W.T."/>
            <person name="Shin Y.K."/>
            <person name="Lim J.H."/>
            <person name="Kim S.H."/>
            <person name="Lee B.C."/>
            <person name="Park M.Y."/>
            <person name="Lee K.Y."/>
            <person name="Lee S.T."/>
        </authorList>
    </citation>
    <scope>NUCLEOTIDE SEQUENCE [LARGE SCALE GENOMIC DNA]</scope>
    <source>
        <strain evidence="8 9">CCUG 49689</strain>
    </source>
</reference>
<keyword evidence="6" id="KW-0732">Signal</keyword>
<dbReference type="EMBL" id="LFNG01000015">
    <property type="protein sequence ID" value="KMQ70611.1"/>
    <property type="molecule type" value="Genomic_DNA"/>
</dbReference>
<dbReference type="GO" id="GO:0009253">
    <property type="term" value="P:peptidoglycan catabolic process"/>
    <property type="evidence" value="ECO:0007669"/>
    <property type="project" value="InterPro"/>
</dbReference>
<dbReference type="InterPro" id="IPR002502">
    <property type="entry name" value="Amidase_domain"/>
</dbReference>
<evidence type="ECO:0000256" key="6">
    <source>
        <dbReference type="SAM" id="SignalP"/>
    </source>
</evidence>
<evidence type="ECO:0000256" key="3">
    <source>
        <dbReference type="ARBA" id="ARBA00011901"/>
    </source>
</evidence>
<dbReference type="SUPFAM" id="SSF47090">
    <property type="entry name" value="PGBD-like"/>
    <property type="match status" value="1"/>
</dbReference>
<proteinExistence type="inferred from homology"/>
<evidence type="ECO:0000256" key="1">
    <source>
        <dbReference type="ARBA" id="ARBA00001561"/>
    </source>
</evidence>
<dbReference type="GO" id="GO:0071555">
    <property type="term" value="P:cell wall organization"/>
    <property type="evidence" value="ECO:0007669"/>
    <property type="project" value="UniProtKB-KW"/>
</dbReference>
<dbReference type="SUPFAM" id="SSF55846">
    <property type="entry name" value="N-acetylmuramoyl-L-alanine amidase-like"/>
    <property type="match status" value="1"/>
</dbReference>
<dbReference type="InterPro" id="IPR036365">
    <property type="entry name" value="PGBD-like_sf"/>
</dbReference>
<dbReference type="PROSITE" id="PS51257">
    <property type="entry name" value="PROKAR_LIPOPROTEIN"/>
    <property type="match status" value="1"/>
</dbReference>
<dbReference type="PANTHER" id="PTHR30417:SF1">
    <property type="entry name" value="N-ACETYLMURAMOYL-L-ALANINE AMIDASE AMID"/>
    <property type="match status" value="1"/>
</dbReference>
<sequence length="340" mass="38218">MRNTLFVIGLSVLLLSCGSQTPVKNNQTKPTANNISVTTKPAVPPKPAVKHDGGYNFYRVNIADPTKNDNTISYGSIVSANPAGYHVVNTYFPAVAQNFRQKYIILHYTALDDDKSVKVLTQQSVSAHYLVNNFNDREIYQLVDENKRAYHAGISAWRNDKMLNDTSIGIEIVNAGFTTDASGQKIFRSFDAEQIKKVAALVKDIANRYMIAPTNILGHSDIAPTRKQDPGPKFPWKQLYDEYQIGMWYDEAAKQNFLETTVNNDPNFAVNLTTPQFIYKYQVALQSFGYDLVTSGSMDDATKKTIEAFQYHFRPEKADGVMDAETWAILQALNQKYPSK</sequence>
<gene>
    <name evidence="8" type="ORF">ACM44_11135</name>
</gene>
<dbReference type="Gene3D" id="1.10.101.10">
    <property type="entry name" value="PGBD-like superfamily/PGBD"/>
    <property type="match status" value="1"/>
</dbReference>
<comment type="similarity">
    <text evidence="2">Belongs to the N-acetylmuramoyl-L-alanine amidase 2 family.</text>
</comment>
<name>A0A0J7IXR7_9FLAO</name>
<dbReference type="InterPro" id="IPR051206">
    <property type="entry name" value="NAMLAA_amidase_2"/>
</dbReference>
<comment type="caution">
    <text evidence="8">The sequence shown here is derived from an EMBL/GenBank/DDBJ whole genome shotgun (WGS) entry which is preliminary data.</text>
</comment>
<dbReference type="Pfam" id="PF01510">
    <property type="entry name" value="Amidase_2"/>
    <property type="match status" value="1"/>
</dbReference>
<protein>
    <recommendedName>
        <fullName evidence="3">N-acetylmuramoyl-L-alanine amidase</fullName>
        <ecNumber evidence="3">3.5.1.28</ecNumber>
    </recommendedName>
</protein>
<accession>A0A0J7IXR7</accession>
<dbReference type="SMART" id="SM00644">
    <property type="entry name" value="Ami_2"/>
    <property type="match status" value="1"/>
</dbReference>
<evidence type="ECO:0000256" key="4">
    <source>
        <dbReference type="ARBA" id="ARBA00022801"/>
    </source>
</evidence>
<feature type="domain" description="N-acetylmuramoyl-L-alanine amidase" evidence="7">
    <location>
        <begin position="89"/>
        <end position="231"/>
    </location>
</feature>
<keyword evidence="5" id="KW-0961">Cell wall biogenesis/degradation</keyword>
<evidence type="ECO:0000313" key="8">
    <source>
        <dbReference type="EMBL" id="KMQ70611.1"/>
    </source>
</evidence>
<comment type="catalytic activity">
    <reaction evidence="1">
        <text>Hydrolyzes the link between N-acetylmuramoyl residues and L-amino acid residues in certain cell-wall glycopeptides.</text>
        <dbReference type="EC" id="3.5.1.28"/>
    </reaction>
</comment>
<dbReference type="InterPro" id="IPR036366">
    <property type="entry name" value="PGBDSf"/>
</dbReference>
<dbReference type="AlphaFoldDB" id="A0A0J7IXR7"/>
<dbReference type="EC" id="3.5.1.28" evidence="3"/>
<evidence type="ECO:0000256" key="2">
    <source>
        <dbReference type="ARBA" id="ARBA00007553"/>
    </source>
</evidence>
<dbReference type="InterPro" id="IPR036505">
    <property type="entry name" value="Amidase/PGRP_sf"/>
</dbReference>
<evidence type="ECO:0000313" key="9">
    <source>
        <dbReference type="Proteomes" id="UP000035900"/>
    </source>
</evidence>
<keyword evidence="4" id="KW-0378">Hydrolase</keyword>
<dbReference type="FunFam" id="3.40.80.10:FF:000003">
    <property type="entry name" value="N-acetylmuramoyl-L-alanine amidase"/>
    <property type="match status" value="1"/>
</dbReference>
<feature type="signal peptide" evidence="6">
    <location>
        <begin position="1"/>
        <end position="21"/>
    </location>
</feature>
<dbReference type="CDD" id="cd06583">
    <property type="entry name" value="PGRP"/>
    <property type="match status" value="1"/>
</dbReference>
<evidence type="ECO:0000256" key="5">
    <source>
        <dbReference type="ARBA" id="ARBA00023316"/>
    </source>
</evidence>
<dbReference type="RefSeq" id="WP_048500122.1">
    <property type="nucleotide sequence ID" value="NZ_LFNG01000015.1"/>
</dbReference>
<keyword evidence="9" id="KW-1185">Reference proteome</keyword>